<dbReference type="EMBL" id="JBHRSM010000022">
    <property type="protein sequence ID" value="MFC3086810.1"/>
    <property type="molecule type" value="Genomic_DNA"/>
</dbReference>
<proteinExistence type="predicted"/>
<dbReference type="RefSeq" id="WP_197645928.1">
    <property type="nucleotide sequence ID" value="NZ_JAEACP010000016.1"/>
</dbReference>
<keyword evidence="2" id="KW-1185">Reference proteome</keyword>
<accession>A0ABV7DVR4</accession>
<gene>
    <name evidence="1" type="ORF">ACFOD6_12210</name>
</gene>
<protein>
    <submittedName>
        <fullName evidence="1">Uncharacterized protein</fullName>
    </submittedName>
</protein>
<dbReference type="Proteomes" id="UP001595445">
    <property type="component" value="Unassembled WGS sequence"/>
</dbReference>
<evidence type="ECO:0000313" key="1">
    <source>
        <dbReference type="EMBL" id="MFC3086810.1"/>
    </source>
</evidence>
<comment type="caution">
    <text evidence="1">The sequence shown here is derived from an EMBL/GenBank/DDBJ whole genome shotgun (WGS) entry which is preliminary data.</text>
</comment>
<evidence type="ECO:0000313" key="2">
    <source>
        <dbReference type="Proteomes" id="UP001595445"/>
    </source>
</evidence>
<reference evidence="2" key="1">
    <citation type="journal article" date="2019" name="Int. J. Syst. Evol. Microbiol.">
        <title>The Global Catalogue of Microorganisms (GCM) 10K type strain sequencing project: providing services to taxonomists for standard genome sequencing and annotation.</title>
        <authorList>
            <consortium name="The Broad Institute Genomics Platform"/>
            <consortium name="The Broad Institute Genome Sequencing Center for Infectious Disease"/>
            <person name="Wu L."/>
            <person name="Ma J."/>
        </authorList>
    </citation>
    <scope>NUCLEOTIDE SEQUENCE [LARGE SCALE GENOMIC DNA]</scope>
    <source>
        <strain evidence="2">KCTC 62102</strain>
    </source>
</reference>
<sequence length="65" mass="7405">MRLLQVIEPSRSDRFGNLELKFLIDESHGAGDLVMFEFTVPPRARVPARISTVMWTRWSTGSAAR</sequence>
<organism evidence="1 2">
    <name type="scientific">Tabrizicola soli</name>
    <dbReference type="NCBI Taxonomy" id="2185115"/>
    <lineage>
        <taxon>Bacteria</taxon>
        <taxon>Pseudomonadati</taxon>
        <taxon>Pseudomonadota</taxon>
        <taxon>Alphaproteobacteria</taxon>
        <taxon>Rhodobacterales</taxon>
        <taxon>Paracoccaceae</taxon>
        <taxon>Tabrizicola</taxon>
    </lineage>
</organism>
<name>A0ABV7DVR4_9RHOB</name>